<reference evidence="1 2" key="1">
    <citation type="journal article" date="2020" name="BMC Genomics">
        <title>Correction to: Identification and distribution of gene clusters required for synthesis of sphingolipid metabolism inhibitors in diverse species of the filamentous fungus Fusarium.</title>
        <authorList>
            <person name="Kim H.S."/>
            <person name="Lohmar J.M."/>
            <person name="Busman M."/>
            <person name="Brown D.W."/>
            <person name="Naumann T.A."/>
            <person name="Divon H.H."/>
            <person name="Lysoe E."/>
            <person name="Uhlig S."/>
            <person name="Proctor R.H."/>
        </authorList>
    </citation>
    <scope>NUCLEOTIDE SEQUENCE [LARGE SCALE GENOMIC DNA]</scope>
    <source>
        <strain evidence="1 2">NRRL 25214</strain>
    </source>
</reference>
<evidence type="ECO:0008006" key="3">
    <source>
        <dbReference type="Google" id="ProtNLM"/>
    </source>
</evidence>
<protein>
    <recommendedName>
        <fullName evidence="3">Fucose-specific lectin</fullName>
    </recommendedName>
</protein>
<gene>
    <name evidence="1" type="ORF">FANTH_2138</name>
</gene>
<dbReference type="Gene3D" id="2.120.10.70">
    <property type="entry name" value="Fucose-specific lectin"/>
    <property type="match status" value="2"/>
</dbReference>
<organism evidence="1 2">
    <name type="scientific">Fusarium anthophilum</name>
    <dbReference type="NCBI Taxonomy" id="48485"/>
    <lineage>
        <taxon>Eukaryota</taxon>
        <taxon>Fungi</taxon>
        <taxon>Dikarya</taxon>
        <taxon>Ascomycota</taxon>
        <taxon>Pezizomycotina</taxon>
        <taxon>Sordariomycetes</taxon>
        <taxon>Hypocreomycetidae</taxon>
        <taxon>Hypocreales</taxon>
        <taxon>Nectriaceae</taxon>
        <taxon>Fusarium</taxon>
        <taxon>Fusarium fujikuroi species complex</taxon>
    </lineage>
</organism>
<dbReference type="EMBL" id="JABEVY010000050">
    <property type="protein sequence ID" value="KAF5252814.1"/>
    <property type="molecule type" value="Genomic_DNA"/>
</dbReference>
<comment type="caution">
    <text evidence="1">The sequence shown here is derived from an EMBL/GenBank/DDBJ whole genome shotgun (WGS) entry which is preliminary data.</text>
</comment>
<sequence length="311" mass="34491">MPFNKQQNLSNFVQGIGLYDHSSPAVVTFQGKLFVFYVGKGDDGIFYTSMKDWKWERIQNISDRNIGVAKNTSPSAVAFNNKLYLFFNGKGNDGTFYIFFDGSSWSQLYSVSSRVGGMGFLPGTSPNAAVDQNAIQLFWNGAGDDGIFHARFDGTNWGRVGHIDNVGIAPGTSPCAVSFNKKLHVFWSGRGGNETWYCTWEEGGWSQQHSVAAQIGGQGYYPGTSPTAIVQDEKHLRLFWVGSGGPDQGLWYSDHALNPYSWTGQRNLGSEIGGQRLKKMSSASGLVYEALAYVFWEDPNQEIWLTYELSK</sequence>
<dbReference type="SUPFAM" id="SSF89372">
    <property type="entry name" value="Fucose-specific lectin"/>
    <property type="match status" value="1"/>
</dbReference>
<evidence type="ECO:0000313" key="2">
    <source>
        <dbReference type="Proteomes" id="UP000573603"/>
    </source>
</evidence>
<proteinExistence type="predicted"/>
<evidence type="ECO:0000313" key="1">
    <source>
        <dbReference type="EMBL" id="KAF5252814.1"/>
    </source>
</evidence>
<keyword evidence="2" id="KW-1185">Reference proteome</keyword>
<name>A0A8H5EA81_9HYPO</name>
<dbReference type="Proteomes" id="UP000573603">
    <property type="component" value="Unassembled WGS sequence"/>
</dbReference>
<dbReference type="AlphaFoldDB" id="A0A8H5EA81"/>
<accession>A0A8H5EA81</accession>